<evidence type="ECO:0000313" key="8">
    <source>
        <dbReference type="Proteomes" id="UP000831327"/>
    </source>
</evidence>
<evidence type="ECO:0000259" key="6">
    <source>
        <dbReference type="Pfam" id="PF07995"/>
    </source>
</evidence>
<feature type="domain" description="Glucose/Sorbosone dehydrogenase" evidence="6">
    <location>
        <begin position="43"/>
        <end position="346"/>
    </location>
</feature>
<dbReference type="InterPro" id="IPR012938">
    <property type="entry name" value="Glc/Sorbosone_DH"/>
</dbReference>
<gene>
    <name evidence="7" type="ORF">Rmf_02730</name>
</gene>
<evidence type="ECO:0000313" key="7">
    <source>
        <dbReference type="EMBL" id="BDG70344.1"/>
    </source>
</evidence>
<dbReference type="Pfam" id="PF07995">
    <property type="entry name" value="GSDH"/>
    <property type="match status" value="1"/>
</dbReference>
<dbReference type="EMBL" id="AP025637">
    <property type="protein sequence ID" value="BDG70344.1"/>
    <property type="molecule type" value="Genomic_DNA"/>
</dbReference>
<dbReference type="InterPro" id="IPR003995">
    <property type="entry name" value="RTX_toxin_determinant-A"/>
</dbReference>
<name>A0ABM7XXY8_9PROT</name>
<dbReference type="InterPro" id="IPR011042">
    <property type="entry name" value="6-blade_b-propeller_TolB-like"/>
</dbReference>
<evidence type="ECO:0000256" key="3">
    <source>
        <dbReference type="ARBA" id="ARBA00022737"/>
    </source>
</evidence>
<reference evidence="7 8" key="1">
    <citation type="journal article" date="2016" name="Microbes Environ.">
        <title>Phylogenetically diverse aerobic anoxygenic phototrophic bacteria isolated from epilithic biofilms in Tama river, Japan.</title>
        <authorList>
            <person name="Hirose S."/>
            <person name="Matsuura K."/>
            <person name="Haruta S."/>
        </authorList>
    </citation>
    <scope>NUCLEOTIDE SEQUENCE [LARGE SCALE GENOMIC DNA]</scope>
    <source>
        <strain evidence="7 8">S08</strain>
    </source>
</reference>
<dbReference type="PROSITE" id="PS00330">
    <property type="entry name" value="HEMOLYSIN_CALCIUM"/>
    <property type="match status" value="4"/>
</dbReference>
<organism evidence="7 8">
    <name type="scientific">Roseomonas fluvialis</name>
    <dbReference type="NCBI Taxonomy" id="1750527"/>
    <lineage>
        <taxon>Bacteria</taxon>
        <taxon>Pseudomonadati</taxon>
        <taxon>Pseudomonadota</taxon>
        <taxon>Alphaproteobacteria</taxon>
        <taxon>Acetobacterales</taxon>
        <taxon>Roseomonadaceae</taxon>
        <taxon>Roseomonas</taxon>
    </lineage>
</organism>
<dbReference type="PANTHER" id="PTHR19328">
    <property type="entry name" value="HEDGEHOG-INTERACTING PROTEIN"/>
    <property type="match status" value="1"/>
</dbReference>
<dbReference type="SUPFAM" id="SSF50952">
    <property type="entry name" value="Soluble quinoprotein glucose dehydrogenase"/>
    <property type="match status" value="1"/>
</dbReference>
<dbReference type="InterPro" id="IPR018511">
    <property type="entry name" value="Hemolysin-typ_Ca-bd_CS"/>
</dbReference>
<evidence type="ECO:0000256" key="2">
    <source>
        <dbReference type="ARBA" id="ARBA00022656"/>
    </source>
</evidence>
<dbReference type="Proteomes" id="UP000831327">
    <property type="component" value="Chromosome"/>
</dbReference>
<dbReference type="PANTHER" id="PTHR19328:SF75">
    <property type="entry name" value="ALDOSE SUGAR DEHYDROGENASE YLII"/>
    <property type="match status" value="1"/>
</dbReference>
<keyword evidence="8" id="KW-1185">Reference proteome</keyword>
<dbReference type="SUPFAM" id="SSF51120">
    <property type="entry name" value="beta-Roll"/>
    <property type="match status" value="3"/>
</dbReference>
<keyword evidence="3" id="KW-0677">Repeat</keyword>
<evidence type="ECO:0000256" key="1">
    <source>
        <dbReference type="ARBA" id="ARBA00004370"/>
    </source>
</evidence>
<proteinExistence type="predicted"/>
<sequence>MAQITGSQAGETLAGGSTDDVIIAFTPGLAVNSIVATRIAEGLAKPIAVAAPPDESGRLFILERDGLLKVMGLATGTIAPTPALDLTGQIAITGERGLLGLAFHPDFATNGRFFVFLSQPEGTSEIREYRLGADGIVVPGSARTILEIPQPNAVNHKAGWIGFGPDGMLYATSGDGGGGGDPNNNAQNLNVLLGKVLRVDVDGDDFAADDRRNYAIPDDNPFAATAGLDEIYAYGLRNPFRAGFDPATGRLFVGDVGQNAREEINIVGAGDNLGWRLYEGNAPYATPTAPTDGLVFPIHDYTHESGDGRSVTGGTVYRGPSEALHGQYIFGDFASGRIFALDDTDGDGTWTRTQINTLITPTAGAMQLPAAFATAPDGALLVVDYGGEVFRLDPVAAVPADGADRVRAGAGRDIAYAGGGDDTVQGGAGNDTLYGMDGNDRLFGEGEADRLSGAAGRDTLLGGAGNDTLDGGAADDLLAGGAGDDLYLVDGQGDRVSDTAGADTVIAAATFRLSSGIETLVLSEAAGAAGGTAAGSATRIIGNAAANRLFGLAGDDTLEGGGGADLLDGRSGRDRLVGGAGTDTLRGGAGDDTLLVDSRADRALELPGGGADTVIASGADGYQLGAGIEVLVLDGAARFGVGNGADNTVVGSAGADRLYGQGGNDSILGGAGNDTMWGGASSDVFVFAPGSGNDVVVDFDWTTDVVSFGAFGSVTGAEVAAGYLFTFDGGDSVLLRGAGPPPLNIPLADGRISLGSVHEPLPHPGPDGGVRLVSERDILLSGGTISIGGGTLLLTRVGTLPGITLTGDTVL</sequence>
<protein>
    <recommendedName>
        <fullName evidence="6">Glucose/Sorbosone dehydrogenase domain-containing protein</fullName>
    </recommendedName>
</protein>
<dbReference type="Gene3D" id="2.120.10.30">
    <property type="entry name" value="TolB, C-terminal domain"/>
    <property type="match status" value="1"/>
</dbReference>
<dbReference type="Pfam" id="PF00353">
    <property type="entry name" value="HemolysinCabind"/>
    <property type="match status" value="4"/>
</dbReference>
<dbReference type="InterPro" id="IPR011041">
    <property type="entry name" value="Quinoprot_gluc/sorb_DH_b-prop"/>
</dbReference>
<dbReference type="PRINTS" id="PR00313">
    <property type="entry name" value="CABNDNGRPT"/>
</dbReference>
<evidence type="ECO:0000256" key="5">
    <source>
        <dbReference type="ARBA" id="ARBA00023136"/>
    </source>
</evidence>
<keyword evidence="4" id="KW-0843">Virulence</keyword>
<dbReference type="InterPro" id="IPR011049">
    <property type="entry name" value="Serralysin-like_metalloprot_C"/>
</dbReference>
<dbReference type="RefSeq" id="WP_279323224.1">
    <property type="nucleotide sequence ID" value="NZ_AP025637.1"/>
</dbReference>
<dbReference type="Gene3D" id="2.150.10.10">
    <property type="entry name" value="Serralysin-like metalloprotease, C-terminal"/>
    <property type="match status" value="2"/>
</dbReference>
<dbReference type="InterPro" id="IPR001343">
    <property type="entry name" value="Hemolysn_Ca-bd"/>
</dbReference>
<keyword evidence="5" id="KW-0472">Membrane</keyword>
<evidence type="ECO:0000256" key="4">
    <source>
        <dbReference type="ARBA" id="ARBA00023026"/>
    </source>
</evidence>
<keyword evidence="2" id="KW-0800">Toxin</keyword>
<dbReference type="PRINTS" id="PR01488">
    <property type="entry name" value="RTXTOXINA"/>
</dbReference>
<comment type="subcellular location">
    <subcellularLocation>
        <location evidence="1">Membrane</location>
    </subcellularLocation>
</comment>
<accession>A0ABM7XXY8</accession>